<protein>
    <recommendedName>
        <fullName evidence="4">SnoaL-like domain-containing protein</fullName>
    </recommendedName>
</protein>
<evidence type="ECO:0000256" key="1">
    <source>
        <dbReference type="SAM" id="MobiDB-lite"/>
    </source>
</evidence>
<feature type="compositionally biased region" description="Polar residues" evidence="1">
    <location>
        <begin position="81"/>
        <end position="91"/>
    </location>
</feature>
<dbReference type="SUPFAM" id="SSF54427">
    <property type="entry name" value="NTF2-like"/>
    <property type="match status" value="1"/>
</dbReference>
<comment type="caution">
    <text evidence="2">The sequence shown here is derived from an EMBL/GenBank/DDBJ whole genome shotgun (WGS) entry which is preliminary data.</text>
</comment>
<evidence type="ECO:0000313" key="2">
    <source>
        <dbReference type="EMBL" id="KGO99054.1"/>
    </source>
</evidence>
<feature type="compositionally biased region" description="Basic and acidic residues" evidence="1">
    <location>
        <begin position="99"/>
        <end position="113"/>
    </location>
</feature>
<proteinExistence type="predicted"/>
<gene>
    <name evidence="2" type="ORF">N791_12135</name>
</gene>
<dbReference type="EMBL" id="AVBH01000033">
    <property type="protein sequence ID" value="KGO99054.1"/>
    <property type="molecule type" value="Genomic_DNA"/>
</dbReference>
<name>A0A0A0M9Z3_9GAMM</name>
<evidence type="ECO:0008006" key="4">
    <source>
        <dbReference type="Google" id="ProtNLM"/>
    </source>
</evidence>
<dbReference type="STRING" id="1385515.GCA_000423325_00753"/>
<dbReference type="OrthoDB" id="485556at2"/>
<dbReference type="eggNOG" id="COG3895">
    <property type="taxonomic scope" value="Bacteria"/>
</dbReference>
<keyword evidence="3" id="KW-1185">Reference proteome</keyword>
<sequence length="113" mass="11913">MAAVRSYYSAISAGDYAGAHRLWAGDGSASGQSLEQFANGFADTADVRVHMMEPQPAGGGAAGTQRITVPVTLDTTRRDGSSVQFTGSYTLSRPADGSGDWRIDSADLREVQR</sequence>
<reference evidence="2 3" key="1">
    <citation type="submission" date="2013-08" db="EMBL/GenBank/DDBJ databases">
        <title>Genomic analysis of Lysobacter defluvii.</title>
        <authorList>
            <person name="Wang Q."/>
            <person name="Wang G."/>
        </authorList>
    </citation>
    <scope>NUCLEOTIDE SEQUENCE [LARGE SCALE GENOMIC DNA]</scope>
    <source>
        <strain evidence="2 3">IMMIB APB-9</strain>
    </source>
</reference>
<dbReference type="InterPro" id="IPR032710">
    <property type="entry name" value="NTF2-like_dom_sf"/>
</dbReference>
<organism evidence="2 3">
    <name type="scientific">Lysobacter defluvii IMMIB APB-9 = DSM 18482</name>
    <dbReference type="NCBI Taxonomy" id="1385515"/>
    <lineage>
        <taxon>Bacteria</taxon>
        <taxon>Pseudomonadati</taxon>
        <taxon>Pseudomonadota</taxon>
        <taxon>Gammaproteobacteria</taxon>
        <taxon>Lysobacterales</taxon>
        <taxon>Lysobacteraceae</taxon>
        <taxon>Novilysobacter</taxon>
    </lineage>
</organism>
<dbReference type="Proteomes" id="UP000030003">
    <property type="component" value="Unassembled WGS sequence"/>
</dbReference>
<feature type="region of interest" description="Disordered" evidence="1">
    <location>
        <begin position="77"/>
        <end position="113"/>
    </location>
</feature>
<evidence type="ECO:0000313" key="3">
    <source>
        <dbReference type="Proteomes" id="UP000030003"/>
    </source>
</evidence>
<accession>A0A0A0M9Z3</accession>
<dbReference type="AlphaFoldDB" id="A0A0A0M9Z3"/>